<proteinExistence type="predicted"/>
<name>A0ABW2T7N2_9ACTN</name>
<sequence>MSSTNAEQLEPGAMIALPRLSKYTNMQSYAPARVEMGEEA</sequence>
<dbReference type="RefSeq" id="WP_343981087.1">
    <property type="nucleotide sequence ID" value="NZ_BAAAGK010000210.1"/>
</dbReference>
<accession>A0ABW2T7N2</accession>
<protein>
    <submittedName>
        <fullName evidence="1">Uncharacterized protein</fullName>
    </submittedName>
</protein>
<reference evidence="2" key="1">
    <citation type="journal article" date="2019" name="Int. J. Syst. Evol. Microbiol.">
        <title>The Global Catalogue of Microorganisms (GCM) 10K type strain sequencing project: providing services to taxonomists for standard genome sequencing and annotation.</title>
        <authorList>
            <consortium name="The Broad Institute Genomics Platform"/>
            <consortium name="The Broad Institute Genome Sequencing Center for Infectious Disease"/>
            <person name="Wu L."/>
            <person name="Ma J."/>
        </authorList>
    </citation>
    <scope>NUCLEOTIDE SEQUENCE [LARGE SCALE GENOMIC DNA]</scope>
    <source>
        <strain evidence="2">JCM 10083</strain>
    </source>
</reference>
<dbReference type="EMBL" id="JBHTEE010000001">
    <property type="protein sequence ID" value="MFC7604108.1"/>
    <property type="molecule type" value="Genomic_DNA"/>
</dbReference>
<evidence type="ECO:0000313" key="2">
    <source>
        <dbReference type="Proteomes" id="UP001596514"/>
    </source>
</evidence>
<dbReference type="Proteomes" id="UP001596514">
    <property type="component" value="Unassembled WGS sequence"/>
</dbReference>
<evidence type="ECO:0000313" key="1">
    <source>
        <dbReference type="EMBL" id="MFC7604108.1"/>
    </source>
</evidence>
<comment type="caution">
    <text evidence="1">The sequence shown here is derived from an EMBL/GenBank/DDBJ whole genome shotgun (WGS) entry which is preliminary data.</text>
</comment>
<keyword evidence="2" id="KW-1185">Reference proteome</keyword>
<organism evidence="1 2">
    <name type="scientific">Streptosporangium amethystogenes subsp. fukuiense</name>
    <dbReference type="NCBI Taxonomy" id="698418"/>
    <lineage>
        <taxon>Bacteria</taxon>
        <taxon>Bacillati</taxon>
        <taxon>Actinomycetota</taxon>
        <taxon>Actinomycetes</taxon>
        <taxon>Streptosporangiales</taxon>
        <taxon>Streptosporangiaceae</taxon>
        <taxon>Streptosporangium</taxon>
    </lineage>
</organism>
<gene>
    <name evidence="1" type="ORF">ACFQVD_28745</name>
</gene>